<evidence type="ECO:0000313" key="2">
    <source>
        <dbReference type="EMBL" id="TET46279.1"/>
    </source>
</evidence>
<keyword evidence="1" id="KW-0472">Membrane</keyword>
<dbReference type="EMBL" id="SOIP01000399">
    <property type="protein sequence ID" value="TET79727.1"/>
    <property type="molecule type" value="Genomic_DNA"/>
</dbReference>
<organism evidence="3 5">
    <name type="scientific">candidate division TA06 bacterium</name>
    <dbReference type="NCBI Taxonomy" id="2250710"/>
    <lineage>
        <taxon>Bacteria</taxon>
        <taxon>Bacteria division TA06</taxon>
    </lineage>
</organism>
<accession>A0A523XKE1</accession>
<proteinExistence type="predicted"/>
<gene>
    <name evidence="3" type="ORF">E3J38_06800</name>
    <name evidence="2" type="ORF">E3J62_04700</name>
</gene>
<comment type="caution">
    <text evidence="3">The sequence shown here is derived from an EMBL/GenBank/DDBJ whole genome shotgun (WGS) entry which is preliminary data.</text>
</comment>
<sequence length="128" mass="13734">METRSIPKGVTVLKIYFIIVGILSILMGFILPPIMMVAMRAAMEAAAEFGTTPVAFGGVGFVWGFFFVCWGIFEIIIGLQLGQGRGWARIAAIVVGILSLPNIPIGTVLGILCLVHLLGDEGKAYFMT</sequence>
<evidence type="ECO:0000313" key="5">
    <source>
        <dbReference type="Proteomes" id="UP000315534"/>
    </source>
</evidence>
<reference evidence="4 5" key="1">
    <citation type="submission" date="2019-03" db="EMBL/GenBank/DDBJ databases">
        <title>Metabolic potential of uncultured bacteria and archaea associated with petroleum seepage in deep-sea sediments.</title>
        <authorList>
            <person name="Dong X."/>
            <person name="Hubert C."/>
        </authorList>
    </citation>
    <scope>NUCLEOTIDE SEQUENCE [LARGE SCALE GENOMIC DNA]</scope>
    <source>
        <strain evidence="3">E29_bin36</strain>
        <strain evidence="2">E44_bin18</strain>
    </source>
</reference>
<evidence type="ECO:0000313" key="3">
    <source>
        <dbReference type="EMBL" id="TET79727.1"/>
    </source>
</evidence>
<feature type="transmembrane region" description="Helical" evidence="1">
    <location>
        <begin position="54"/>
        <end position="79"/>
    </location>
</feature>
<dbReference type="AlphaFoldDB" id="A0A523XKE1"/>
<evidence type="ECO:0000313" key="4">
    <source>
        <dbReference type="Proteomes" id="UP000315525"/>
    </source>
</evidence>
<name>A0A523XKE1_UNCT6</name>
<keyword evidence="1" id="KW-1133">Transmembrane helix</keyword>
<dbReference type="EMBL" id="SOJN01000061">
    <property type="protein sequence ID" value="TET46279.1"/>
    <property type="molecule type" value="Genomic_DNA"/>
</dbReference>
<feature type="transmembrane region" description="Helical" evidence="1">
    <location>
        <begin position="12"/>
        <end position="34"/>
    </location>
</feature>
<dbReference type="Proteomes" id="UP000315534">
    <property type="component" value="Unassembled WGS sequence"/>
</dbReference>
<keyword evidence="1" id="KW-0812">Transmembrane</keyword>
<feature type="transmembrane region" description="Helical" evidence="1">
    <location>
        <begin position="91"/>
        <end position="118"/>
    </location>
</feature>
<protein>
    <submittedName>
        <fullName evidence="3">Uncharacterized protein</fullName>
    </submittedName>
</protein>
<dbReference type="Proteomes" id="UP000315525">
    <property type="component" value="Unassembled WGS sequence"/>
</dbReference>
<evidence type="ECO:0000256" key="1">
    <source>
        <dbReference type="SAM" id="Phobius"/>
    </source>
</evidence>